<dbReference type="Proteomes" id="UP000594454">
    <property type="component" value="Chromosome 2"/>
</dbReference>
<accession>A0A7R8ULB6</accession>
<sequence length="114" mass="12379">MQLLKAEISRILAALGANDTETLSGDNDVIGADDDAYIPCLIANCCSLQFLSPLVDILDKQSHLNLFAVSQTDAVIAKRHNCNRINDLTLSTSMHSSLDAHSSAMKNFQCQTNQ</sequence>
<dbReference type="EMBL" id="LR899010">
    <property type="protein sequence ID" value="CAD7082937.1"/>
    <property type="molecule type" value="Genomic_DNA"/>
</dbReference>
<dbReference type="AlphaFoldDB" id="A0A7R8ULB6"/>
<name>A0A7R8ULB6_HERIL</name>
<proteinExistence type="predicted"/>
<gene>
    <name evidence="1" type="ORF">HERILL_LOCUS5934</name>
</gene>
<protein>
    <submittedName>
        <fullName evidence="1">Uncharacterized protein</fullName>
    </submittedName>
</protein>
<keyword evidence="2" id="KW-1185">Reference proteome</keyword>
<evidence type="ECO:0000313" key="2">
    <source>
        <dbReference type="Proteomes" id="UP000594454"/>
    </source>
</evidence>
<evidence type="ECO:0000313" key="1">
    <source>
        <dbReference type="EMBL" id="CAD7082937.1"/>
    </source>
</evidence>
<dbReference type="InParanoid" id="A0A7R8ULB6"/>
<organism evidence="1 2">
    <name type="scientific">Hermetia illucens</name>
    <name type="common">Black soldier fly</name>
    <dbReference type="NCBI Taxonomy" id="343691"/>
    <lineage>
        <taxon>Eukaryota</taxon>
        <taxon>Metazoa</taxon>
        <taxon>Ecdysozoa</taxon>
        <taxon>Arthropoda</taxon>
        <taxon>Hexapoda</taxon>
        <taxon>Insecta</taxon>
        <taxon>Pterygota</taxon>
        <taxon>Neoptera</taxon>
        <taxon>Endopterygota</taxon>
        <taxon>Diptera</taxon>
        <taxon>Brachycera</taxon>
        <taxon>Stratiomyomorpha</taxon>
        <taxon>Stratiomyidae</taxon>
        <taxon>Hermetiinae</taxon>
        <taxon>Hermetia</taxon>
    </lineage>
</organism>
<reference evidence="1 2" key="1">
    <citation type="submission" date="2020-11" db="EMBL/GenBank/DDBJ databases">
        <authorList>
            <person name="Wallbank WR R."/>
            <person name="Pardo Diaz C."/>
            <person name="Kozak K."/>
            <person name="Martin S."/>
            <person name="Jiggins C."/>
            <person name="Moest M."/>
            <person name="Warren A I."/>
            <person name="Generalovic N T."/>
            <person name="Byers J.R.P. K."/>
            <person name="Montejo-Kovacevich G."/>
            <person name="Yen C E."/>
        </authorList>
    </citation>
    <scope>NUCLEOTIDE SEQUENCE [LARGE SCALE GENOMIC DNA]</scope>
</reference>